<comment type="similarity">
    <text evidence="3">Belongs to the Nudix hydrolase family. NudC subfamily.</text>
</comment>
<dbReference type="GO" id="GO:0046872">
    <property type="term" value="F:metal ion binding"/>
    <property type="evidence" value="ECO:0007669"/>
    <property type="project" value="UniProtKB-KW"/>
</dbReference>
<keyword evidence="5" id="KW-0479">Metal-binding</keyword>
<dbReference type="SUPFAM" id="SSF55811">
    <property type="entry name" value="Nudix"/>
    <property type="match status" value="1"/>
</dbReference>
<evidence type="ECO:0000256" key="8">
    <source>
        <dbReference type="ARBA" id="ARBA00023027"/>
    </source>
</evidence>
<sequence length="336" mass="37127">MFLRLDNVARSIQFRHARDKVSQNQLPPLARSALDRDYLLRANPDLFSVLRDQASAMAILMHQGKVLLGQDLSLLLVPFSSAPESKVLVYLGRSTEDASSVPAGTAICLVVINQAQASLIEPNPERWISLRATGAGLSDLDAGIFTQALALNNWHRSHSYCPSCGSETLVEQGGWVRRCKAEDLELFPRTDPAVIVSIIDEKDRILLGSQGIWEQNRWSILAGFVEPGESLEAAVAREMKEESGLDVTDAKYTYSQGWPYPYSLMLGFSAKANSSQQLRPDGDEIAKLRWFSREELAAEASQILLPGRASISRAMIELWFGKELVSATENASHGKR</sequence>
<dbReference type="InterPro" id="IPR020476">
    <property type="entry name" value="Nudix_hydrolase"/>
</dbReference>
<keyword evidence="7" id="KW-0460">Magnesium</keyword>
<dbReference type="GO" id="GO:0005829">
    <property type="term" value="C:cytosol"/>
    <property type="evidence" value="ECO:0007669"/>
    <property type="project" value="TreeGrafter"/>
</dbReference>
<dbReference type="InterPro" id="IPR000086">
    <property type="entry name" value="NUDIX_hydrolase_dom"/>
</dbReference>
<dbReference type="InterPro" id="IPR020084">
    <property type="entry name" value="NUDIX_hydrolase_CS"/>
</dbReference>
<dbReference type="InterPro" id="IPR049734">
    <property type="entry name" value="NudC-like_C"/>
</dbReference>
<dbReference type="PANTHER" id="PTHR42904:SF6">
    <property type="entry name" value="NAD-CAPPED RNA HYDROLASE NUDT12"/>
    <property type="match status" value="1"/>
</dbReference>
<feature type="domain" description="Nudix hydrolase" evidence="10">
    <location>
        <begin position="188"/>
        <end position="317"/>
    </location>
</feature>
<dbReference type="PRINTS" id="PR00502">
    <property type="entry name" value="NUDIXFAMILY"/>
</dbReference>
<dbReference type="EC" id="3.6.1.22" evidence="4"/>
<dbReference type="AlphaFoldDB" id="A0A6J6M4X6"/>
<comment type="cofactor">
    <cofactor evidence="2">
        <name>Zn(2+)</name>
        <dbReference type="ChEBI" id="CHEBI:29105"/>
    </cofactor>
</comment>
<dbReference type="CDD" id="cd03429">
    <property type="entry name" value="NUDIX_NADH_pyrophosphatase_Nudt13"/>
    <property type="match status" value="1"/>
</dbReference>
<name>A0A6J6M4X6_9ZZZZ</name>
<dbReference type="PROSITE" id="PS51462">
    <property type="entry name" value="NUDIX"/>
    <property type="match status" value="1"/>
</dbReference>
<organism evidence="11">
    <name type="scientific">freshwater metagenome</name>
    <dbReference type="NCBI Taxonomy" id="449393"/>
    <lineage>
        <taxon>unclassified sequences</taxon>
        <taxon>metagenomes</taxon>
        <taxon>ecological metagenomes</taxon>
    </lineage>
</organism>
<dbReference type="InterPro" id="IPR015375">
    <property type="entry name" value="NADH_PPase-like_N"/>
</dbReference>
<evidence type="ECO:0000256" key="2">
    <source>
        <dbReference type="ARBA" id="ARBA00001947"/>
    </source>
</evidence>
<dbReference type="PANTHER" id="PTHR42904">
    <property type="entry name" value="NUDIX HYDROLASE, NUDC SUBFAMILY"/>
    <property type="match status" value="1"/>
</dbReference>
<dbReference type="GO" id="GO:0006742">
    <property type="term" value="P:NADP+ catabolic process"/>
    <property type="evidence" value="ECO:0007669"/>
    <property type="project" value="TreeGrafter"/>
</dbReference>
<dbReference type="Gene3D" id="3.90.79.20">
    <property type="match status" value="1"/>
</dbReference>
<dbReference type="InterPro" id="IPR015376">
    <property type="entry name" value="Znr_NADH_PPase"/>
</dbReference>
<keyword evidence="8" id="KW-0520">NAD</keyword>
<comment type="cofactor">
    <cofactor evidence="1">
        <name>Mg(2+)</name>
        <dbReference type="ChEBI" id="CHEBI:18420"/>
    </cofactor>
</comment>
<evidence type="ECO:0000313" key="11">
    <source>
        <dbReference type="EMBL" id="CAB4669131.1"/>
    </source>
</evidence>
<protein>
    <recommendedName>
        <fullName evidence="4">NAD(+) diphosphatase</fullName>
        <ecNumber evidence="4">3.6.1.22</ecNumber>
    </recommendedName>
</protein>
<evidence type="ECO:0000256" key="9">
    <source>
        <dbReference type="ARBA" id="ARBA00023679"/>
    </source>
</evidence>
<dbReference type="GO" id="GO:0035529">
    <property type="term" value="F:NADH pyrophosphatase activity"/>
    <property type="evidence" value="ECO:0007669"/>
    <property type="project" value="TreeGrafter"/>
</dbReference>
<evidence type="ECO:0000256" key="1">
    <source>
        <dbReference type="ARBA" id="ARBA00001946"/>
    </source>
</evidence>
<dbReference type="Pfam" id="PF09297">
    <property type="entry name" value="Zn_ribbon_NUD"/>
    <property type="match status" value="1"/>
</dbReference>
<reference evidence="11" key="1">
    <citation type="submission" date="2020-05" db="EMBL/GenBank/DDBJ databases">
        <authorList>
            <person name="Chiriac C."/>
            <person name="Salcher M."/>
            <person name="Ghai R."/>
            <person name="Kavagutti S V."/>
        </authorList>
    </citation>
    <scope>NUCLEOTIDE SEQUENCE</scope>
</reference>
<dbReference type="NCBIfam" id="NF001299">
    <property type="entry name" value="PRK00241.1"/>
    <property type="match status" value="1"/>
</dbReference>
<evidence type="ECO:0000256" key="7">
    <source>
        <dbReference type="ARBA" id="ARBA00022842"/>
    </source>
</evidence>
<dbReference type="InterPro" id="IPR050241">
    <property type="entry name" value="NAD-cap_RNA_hydrolase_NudC"/>
</dbReference>
<accession>A0A6J6M4X6</accession>
<evidence type="ECO:0000256" key="5">
    <source>
        <dbReference type="ARBA" id="ARBA00022723"/>
    </source>
</evidence>
<dbReference type="InterPro" id="IPR015797">
    <property type="entry name" value="NUDIX_hydrolase-like_dom_sf"/>
</dbReference>
<evidence type="ECO:0000259" key="10">
    <source>
        <dbReference type="PROSITE" id="PS51462"/>
    </source>
</evidence>
<keyword evidence="6" id="KW-0378">Hydrolase</keyword>
<proteinExistence type="inferred from homology"/>
<gene>
    <name evidence="11" type="ORF">UFOPK2328_00455</name>
</gene>
<dbReference type="PROSITE" id="PS00893">
    <property type="entry name" value="NUDIX_BOX"/>
    <property type="match status" value="1"/>
</dbReference>
<dbReference type="EMBL" id="CAEZWX010000048">
    <property type="protein sequence ID" value="CAB4669131.1"/>
    <property type="molecule type" value="Genomic_DNA"/>
</dbReference>
<dbReference type="Pfam" id="PF00293">
    <property type="entry name" value="NUDIX"/>
    <property type="match status" value="1"/>
</dbReference>
<dbReference type="Gene3D" id="3.90.79.10">
    <property type="entry name" value="Nucleoside Triphosphate Pyrophosphohydrolase"/>
    <property type="match status" value="1"/>
</dbReference>
<dbReference type="Pfam" id="PF09296">
    <property type="entry name" value="NUDIX-like"/>
    <property type="match status" value="1"/>
</dbReference>
<evidence type="ECO:0000256" key="4">
    <source>
        <dbReference type="ARBA" id="ARBA00012381"/>
    </source>
</evidence>
<evidence type="ECO:0000256" key="3">
    <source>
        <dbReference type="ARBA" id="ARBA00009595"/>
    </source>
</evidence>
<dbReference type="GO" id="GO:0019677">
    <property type="term" value="P:NAD+ catabolic process"/>
    <property type="evidence" value="ECO:0007669"/>
    <property type="project" value="TreeGrafter"/>
</dbReference>
<comment type="catalytic activity">
    <reaction evidence="9">
        <text>a 5'-end NAD(+)-phospho-ribonucleoside in mRNA + H2O = a 5'-end phospho-adenosine-phospho-ribonucleoside in mRNA + beta-nicotinamide D-ribonucleotide + 2 H(+)</text>
        <dbReference type="Rhea" id="RHEA:60876"/>
        <dbReference type="Rhea" id="RHEA-COMP:15698"/>
        <dbReference type="Rhea" id="RHEA-COMP:15719"/>
        <dbReference type="ChEBI" id="CHEBI:14649"/>
        <dbReference type="ChEBI" id="CHEBI:15377"/>
        <dbReference type="ChEBI" id="CHEBI:15378"/>
        <dbReference type="ChEBI" id="CHEBI:144029"/>
        <dbReference type="ChEBI" id="CHEBI:144051"/>
    </reaction>
    <physiologicalReaction direction="left-to-right" evidence="9">
        <dbReference type="Rhea" id="RHEA:60877"/>
    </physiologicalReaction>
</comment>
<evidence type="ECO:0000256" key="6">
    <source>
        <dbReference type="ARBA" id="ARBA00022801"/>
    </source>
</evidence>